<dbReference type="Gene3D" id="3.30.300.10">
    <property type="match status" value="1"/>
</dbReference>
<dbReference type="PRINTS" id="PR00097">
    <property type="entry name" value="ANTSNTHASEII"/>
</dbReference>
<evidence type="ECO:0000256" key="9">
    <source>
        <dbReference type="ARBA" id="ARBA00022755"/>
    </source>
</evidence>
<accession>A0AAI9Y714</accession>
<keyword evidence="8 16" id="KW-0332">GMP biosynthesis</keyword>
<dbReference type="Proteomes" id="UP001239213">
    <property type="component" value="Unassembled WGS sequence"/>
</dbReference>
<keyword evidence="19" id="KW-1185">Reference proteome</keyword>
<evidence type="ECO:0000256" key="14">
    <source>
        <dbReference type="ARBA" id="ARBA00044933"/>
    </source>
</evidence>
<evidence type="ECO:0000256" key="16">
    <source>
        <dbReference type="PROSITE-ProRule" id="PRU00886"/>
    </source>
</evidence>
<proteinExistence type="predicted"/>
<dbReference type="Gene3D" id="3.40.50.620">
    <property type="entry name" value="HUPs"/>
    <property type="match status" value="1"/>
</dbReference>
<evidence type="ECO:0000259" key="17">
    <source>
        <dbReference type="PROSITE" id="PS51553"/>
    </source>
</evidence>
<evidence type="ECO:0000256" key="6">
    <source>
        <dbReference type="ARBA" id="ARBA00022598"/>
    </source>
</evidence>
<dbReference type="SUPFAM" id="SSF52317">
    <property type="entry name" value="Class I glutamine amidotransferase-like"/>
    <property type="match status" value="1"/>
</dbReference>
<organism evidence="18 19">
    <name type="scientific">Colletotrichum cuscutae</name>
    <dbReference type="NCBI Taxonomy" id="1209917"/>
    <lineage>
        <taxon>Eukaryota</taxon>
        <taxon>Fungi</taxon>
        <taxon>Dikarya</taxon>
        <taxon>Ascomycota</taxon>
        <taxon>Pezizomycotina</taxon>
        <taxon>Sordariomycetes</taxon>
        <taxon>Hypocreomycetidae</taxon>
        <taxon>Glomerellales</taxon>
        <taxon>Glomerellaceae</taxon>
        <taxon>Colletotrichum</taxon>
        <taxon>Colletotrichum acutatum species complex</taxon>
    </lineage>
</organism>
<dbReference type="InterPro" id="IPR017926">
    <property type="entry name" value="GATASE"/>
</dbReference>
<evidence type="ECO:0000256" key="13">
    <source>
        <dbReference type="ARBA" id="ARBA00031356"/>
    </source>
</evidence>
<comment type="function">
    <text evidence="14">Catalyzes the conversion of xanthine monophosphate (XMP) to GMP in the presence of glutamine and ATP through an adenyl-XMP intermediate.</text>
</comment>
<evidence type="ECO:0000256" key="5">
    <source>
        <dbReference type="ARBA" id="ARBA00021562"/>
    </source>
</evidence>
<keyword evidence="11" id="KW-0315">Glutamine amidotransferase</keyword>
<evidence type="ECO:0000256" key="12">
    <source>
        <dbReference type="ARBA" id="ARBA00030464"/>
    </source>
</evidence>
<dbReference type="Pfam" id="PF00958">
    <property type="entry name" value="GMP_synt_C"/>
    <property type="match status" value="1"/>
</dbReference>
<dbReference type="FunFam" id="3.30.300.10:FF:000002">
    <property type="entry name" value="GMP synthase [glutamine-hydrolyzing]"/>
    <property type="match status" value="1"/>
</dbReference>
<evidence type="ECO:0000256" key="3">
    <source>
        <dbReference type="ARBA" id="ARBA00011738"/>
    </source>
</evidence>
<dbReference type="InterPro" id="IPR004739">
    <property type="entry name" value="GMP_synth_GATase"/>
</dbReference>
<dbReference type="EC" id="6.3.5.2" evidence="4"/>
<dbReference type="Pfam" id="PF00117">
    <property type="entry name" value="GATase"/>
    <property type="match status" value="1"/>
</dbReference>
<dbReference type="SUPFAM" id="SSF52402">
    <property type="entry name" value="Adenine nucleotide alpha hydrolases-like"/>
    <property type="match status" value="1"/>
</dbReference>
<dbReference type="AlphaFoldDB" id="A0AAI9Y714"/>
<keyword evidence="9 16" id="KW-0658">Purine biosynthesis</keyword>
<feature type="binding site" evidence="16">
    <location>
        <begin position="340"/>
        <end position="346"/>
    </location>
    <ligand>
        <name>ATP</name>
        <dbReference type="ChEBI" id="CHEBI:30616"/>
    </ligand>
</feature>
<evidence type="ECO:0000256" key="1">
    <source>
        <dbReference type="ARBA" id="ARBA00004514"/>
    </source>
</evidence>
<evidence type="ECO:0000256" key="8">
    <source>
        <dbReference type="ARBA" id="ARBA00022749"/>
    </source>
</evidence>
<evidence type="ECO:0000313" key="18">
    <source>
        <dbReference type="EMBL" id="KAK1484173.1"/>
    </source>
</evidence>
<comment type="subcellular location">
    <subcellularLocation>
        <location evidence="1">Cytoplasm</location>
        <location evidence="1">Cytosol</location>
    </subcellularLocation>
</comment>
<evidence type="ECO:0000256" key="7">
    <source>
        <dbReference type="ARBA" id="ARBA00022741"/>
    </source>
</evidence>
<evidence type="ECO:0000256" key="15">
    <source>
        <dbReference type="ARBA" id="ARBA00049404"/>
    </source>
</evidence>
<reference evidence="18" key="1">
    <citation type="submission" date="2016-11" db="EMBL/GenBank/DDBJ databases">
        <title>The genome sequence of Colletotrichum cuscutae.</title>
        <authorList>
            <person name="Baroncelli R."/>
        </authorList>
    </citation>
    <scope>NUCLEOTIDE SEQUENCE</scope>
    <source>
        <strain evidence="18">IMI 304802</strain>
    </source>
</reference>
<dbReference type="CDD" id="cd01997">
    <property type="entry name" value="GMP_synthase_C"/>
    <property type="match status" value="1"/>
</dbReference>
<dbReference type="PROSITE" id="PS51553">
    <property type="entry name" value="GMPS_ATP_PPASE"/>
    <property type="match status" value="1"/>
</dbReference>
<dbReference type="GO" id="GO:0005524">
    <property type="term" value="F:ATP binding"/>
    <property type="evidence" value="ECO:0007669"/>
    <property type="project" value="UniProtKB-UniRule"/>
</dbReference>
<protein>
    <recommendedName>
        <fullName evidence="5">GMP synthase [glutamine-hydrolyzing]</fullName>
        <ecNumber evidence="4">6.3.5.2</ecNumber>
    </recommendedName>
    <alternativeName>
        <fullName evidence="12">GMP synthetase</fullName>
    </alternativeName>
    <alternativeName>
        <fullName evidence="13">Glutamine amidotransferase</fullName>
    </alternativeName>
</protein>
<comment type="subunit">
    <text evidence="3">Homodimer.</text>
</comment>
<dbReference type="InterPro" id="IPR029062">
    <property type="entry name" value="Class_I_gatase-like"/>
</dbReference>
<comment type="pathway">
    <text evidence="2">Purine metabolism; GMP biosynthesis; GMP from XMP (L-Gln route): step 1/1.</text>
</comment>
<keyword evidence="7 16" id="KW-0547">Nucleotide-binding</keyword>
<dbReference type="FunFam" id="3.40.50.880:FF:000001">
    <property type="entry name" value="GMP synthase [glutamine-hydrolyzing]"/>
    <property type="match status" value="1"/>
</dbReference>
<keyword evidence="6" id="KW-0436">Ligase</keyword>
<dbReference type="GO" id="GO:0003921">
    <property type="term" value="F:GMP synthase activity"/>
    <property type="evidence" value="ECO:0007669"/>
    <property type="project" value="InterPro"/>
</dbReference>
<dbReference type="Gene3D" id="3.40.50.880">
    <property type="match status" value="1"/>
</dbReference>
<dbReference type="PANTHER" id="PTHR11922">
    <property type="entry name" value="GMP SYNTHASE-RELATED"/>
    <property type="match status" value="1"/>
</dbReference>
<dbReference type="EMBL" id="MPDP01000079">
    <property type="protein sequence ID" value="KAK1484173.1"/>
    <property type="molecule type" value="Genomic_DNA"/>
</dbReference>
<dbReference type="PROSITE" id="PS51273">
    <property type="entry name" value="GATASE_TYPE_1"/>
    <property type="match status" value="1"/>
</dbReference>
<evidence type="ECO:0000256" key="4">
    <source>
        <dbReference type="ARBA" id="ARBA00012746"/>
    </source>
</evidence>
<feature type="domain" description="GMPS ATP-PPase" evidence="17">
    <location>
        <begin position="312"/>
        <end position="535"/>
    </location>
</feature>
<dbReference type="GO" id="GO:0005829">
    <property type="term" value="C:cytosol"/>
    <property type="evidence" value="ECO:0007669"/>
    <property type="project" value="UniProtKB-SubCell"/>
</dbReference>
<comment type="catalytic activity">
    <reaction evidence="15">
        <text>XMP + L-glutamine + ATP + H2O = GMP + L-glutamate + AMP + diphosphate + 2 H(+)</text>
        <dbReference type="Rhea" id="RHEA:11680"/>
        <dbReference type="ChEBI" id="CHEBI:15377"/>
        <dbReference type="ChEBI" id="CHEBI:15378"/>
        <dbReference type="ChEBI" id="CHEBI:29985"/>
        <dbReference type="ChEBI" id="CHEBI:30616"/>
        <dbReference type="ChEBI" id="CHEBI:33019"/>
        <dbReference type="ChEBI" id="CHEBI:57464"/>
        <dbReference type="ChEBI" id="CHEBI:58115"/>
        <dbReference type="ChEBI" id="CHEBI:58359"/>
        <dbReference type="ChEBI" id="CHEBI:456215"/>
        <dbReference type="EC" id="6.3.5.2"/>
    </reaction>
</comment>
<dbReference type="NCBIfam" id="TIGR00888">
    <property type="entry name" value="guaA_Nterm"/>
    <property type="match status" value="1"/>
</dbReference>
<name>A0AAI9Y714_9PEZI</name>
<evidence type="ECO:0000256" key="2">
    <source>
        <dbReference type="ARBA" id="ARBA00005153"/>
    </source>
</evidence>
<evidence type="ECO:0000256" key="11">
    <source>
        <dbReference type="ARBA" id="ARBA00022962"/>
    </source>
</evidence>
<dbReference type="InterPro" id="IPR001674">
    <property type="entry name" value="GMP_synth_C"/>
</dbReference>
<dbReference type="InterPro" id="IPR014729">
    <property type="entry name" value="Rossmann-like_a/b/a_fold"/>
</dbReference>
<keyword evidence="10 16" id="KW-0067">ATP-binding</keyword>
<sequence length="661" mass="72888">MASAIEAEAEAPHNMFDSWITTTAACVSATQLKGAAGVIPEESEKQQSTDRAELPQYQNSYTRERDELWHTARAYRTLPLELSILHTTTTNESPDTTMSIQSKFLGAAKTILVLDFGSQTSHLILRRLRSLKVYAEMLPCTTKLADLPFKPKGIVLSGGPSSVYDQDSPHVDPAIFDLGVPILGICYGCQPADYVQELAWRINSKNVARGEAREYGHADVTILNSGNSHTDRLFAGLGGTMQAYMSHFDKLVALPEGFTVVASTANSEYAGIAHQTKPIYGVQFHPELEHTPRGSEILKNFAVDISGARPNWVMEDFIQKEIIRIRHLVGDKAQVIGAVSGGVDSTVAAKLMKEAIGDRFHAILVDNGKDHGTTISAKRYTKFIVIGVMRLNECEQVKETLEKHLGINLTVADGAELFLGRLKGVTEPEKKRKMSVYLITCIDLSNTEALRLEKEAENTENAGPITWFLQGTLYPDLIESLSFKGPSATIKSHHNTGGLPEKMKLKLIEPLRELFKDEVREFGRQLGIHHDLVMRHPFPGPGIAIRIIGEVTPERVAIARAADNIFISMIKEAGIYNEMSQAYAAVDSNKAVGVQGDARVYGYIIILRAVKTLDFMSAEPYEFDFNLLKRISTRIINEVDGVARCTYDITSKPPGTIEMGS</sequence>
<evidence type="ECO:0000313" key="19">
    <source>
        <dbReference type="Proteomes" id="UP001239213"/>
    </source>
</evidence>
<dbReference type="InterPro" id="IPR025777">
    <property type="entry name" value="GMPS_ATP_PPase_dom"/>
</dbReference>
<dbReference type="SUPFAM" id="SSF54810">
    <property type="entry name" value="GMP synthetase C-terminal dimerisation domain"/>
    <property type="match status" value="1"/>
</dbReference>
<evidence type="ECO:0000256" key="10">
    <source>
        <dbReference type="ARBA" id="ARBA00022840"/>
    </source>
</evidence>
<dbReference type="PRINTS" id="PR00096">
    <property type="entry name" value="GATASE"/>
</dbReference>
<comment type="caution">
    <text evidence="18">The sequence shown here is derived from an EMBL/GenBank/DDBJ whole genome shotgun (WGS) entry which is preliminary data.</text>
</comment>
<gene>
    <name evidence="18" type="ORF">CCUS01_03885</name>
</gene>
<dbReference type="PANTHER" id="PTHR11922:SF2">
    <property type="entry name" value="GMP SYNTHASE [GLUTAMINE-HYDROLYZING]"/>
    <property type="match status" value="1"/>
</dbReference>
<dbReference type="CDD" id="cd01742">
    <property type="entry name" value="GATase1_GMP_Synthase"/>
    <property type="match status" value="1"/>
</dbReference>